<protein>
    <submittedName>
        <fullName evidence="5">Heat shock protein Hsp20</fullName>
    </submittedName>
    <submittedName>
        <fullName evidence="4">Hsp20/alpha crystallin family protein</fullName>
    </submittedName>
</protein>
<evidence type="ECO:0000313" key="5">
    <source>
        <dbReference type="EMBL" id="SFK26472.1"/>
    </source>
</evidence>
<dbReference type="SUPFAM" id="SSF49764">
    <property type="entry name" value="HSP20-like chaperones"/>
    <property type="match status" value="1"/>
</dbReference>
<comment type="similarity">
    <text evidence="1 2">Belongs to the small heat shock protein (HSP20) family.</text>
</comment>
<dbReference type="PROSITE" id="PS01031">
    <property type="entry name" value="SHSP"/>
    <property type="match status" value="1"/>
</dbReference>
<dbReference type="EMBL" id="FOSR01000001">
    <property type="protein sequence ID" value="SFK26472.1"/>
    <property type="molecule type" value="Genomic_DNA"/>
</dbReference>
<feature type="domain" description="SHSP" evidence="3">
    <location>
        <begin position="36"/>
        <end position="148"/>
    </location>
</feature>
<dbReference type="Pfam" id="PF00011">
    <property type="entry name" value="HSP20"/>
    <property type="match status" value="1"/>
</dbReference>
<evidence type="ECO:0000313" key="4">
    <source>
        <dbReference type="EMBL" id="QEE24685.1"/>
    </source>
</evidence>
<keyword evidence="5" id="KW-0346">Stress response</keyword>
<dbReference type="KEGG" id="rgl:CS053_09360"/>
<name>A0A1I3Y3X9_9GAMM</name>
<sequence length="149" mass="16729">MTTTRHMAWGMPRDAQAFRQAFERFLGQEENDQSNVVTSQWAPQVDIKEEEKRFVIFADIPGVDPAAIEVSMDKGILTIKGERTVENGEQQGRFTRQERLHGTFHRRFSLPDSADAEGVTASGKHGVLEIAIPKKAETTPRRINIATGH</sequence>
<reference evidence="6" key="2">
    <citation type="submission" date="2016-10" db="EMBL/GenBank/DDBJ databases">
        <authorList>
            <person name="Varghese N."/>
            <person name="Submissions S."/>
        </authorList>
    </citation>
    <scope>NUCLEOTIDE SEQUENCE [LARGE SCALE GENOMIC DNA]</scope>
    <source>
        <strain evidence="6">MO64</strain>
    </source>
</reference>
<evidence type="ECO:0000313" key="6">
    <source>
        <dbReference type="Proteomes" id="UP000198725"/>
    </source>
</evidence>
<accession>A0A1I3Y3X9</accession>
<dbReference type="Gene3D" id="2.60.40.790">
    <property type="match status" value="1"/>
</dbReference>
<reference evidence="5" key="1">
    <citation type="submission" date="2016-10" db="EMBL/GenBank/DDBJ databases">
        <authorList>
            <person name="de Groot N.N."/>
        </authorList>
    </citation>
    <scope>NUCLEOTIDE SEQUENCE [LARGE SCALE GENOMIC DNA]</scope>
    <source>
        <strain evidence="5">MO64</strain>
    </source>
</reference>
<proteinExistence type="inferred from homology"/>
<dbReference type="EMBL" id="CP042807">
    <property type="protein sequence ID" value="QEE24685.1"/>
    <property type="molecule type" value="Genomic_DNA"/>
</dbReference>
<keyword evidence="6" id="KW-1185">Reference proteome</keyword>
<dbReference type="InterPro" id="IPR002068">
    <property type="entry name" value="A-crystallin/Hsp20_dom"/>
</dbReference>
<organism evidence="5 6">
    <name type="scientific">Rhodanobacter glycinis</name>
    <dbReference type="NCBI Taxonomy" id="582702"/>
    <lineage>
        <taxon>Bacteria</taxon>
        <taxon>Pseudomonadati</taxon>
        <taxon>Pseudomonadota</taxon>
        <taxon>Gammaproteobacteria</taxon>
        <taxon>Lysobacterales</taxon>
        <taxon>Rhodanobacteraceae</taxon>
        <taxon>Rhodanobacter</taxon>
    </lineage>
</organism>
<reference evidence="4 7" key="3">
    <citation type="submission" date="2019-08" db="EMBL/GenBank/DDBJ databases">
        <title>Complete genome sequence of Rhodanobacter glycinis strain T01E-68 isolated from tomato root.</title>
        <authorList>
            <person name="Weon H.-Y."/>
            <person name="Lee S.A."/>
        </authorList>
    </citation>
    <scope>NUCLEOTIDE SEQUENCE [LARGE SCALE GENOMIC DNA]</scope>
    <source>
        <strain evidence="4 7">T01E-68</strain>
    </source>
</reference>
<dbReference type="AlphaFoldDB" id="A0A1I3Y3X9"/>
<evidence type="ECO:0000259" key="3">
    <source>
        <dbReference type="PROSITE" id="PS01031"/>
    </source>
</evidence>
<dbReference type="RefSeq" id="WP_092700690.1">
    <property type="nucleotide sequence ID" value="NZ_CP042807.1"/>
</dbReference>
<dbReference type="CDD" id="cd06464">
    <property type="entry name" value="ACD_sHsps-like"/>
    <property type="match status" value="1"/>
</dbReference>
<dbReference type="Proteomes" id="UP000198725">
    <property type="component" value="Unassembled WGS sequence"/>
</dbReference>
<dbReference type="InterPro" id="IPR031107">
    <property type="entry name" value="Small_HSP"/>
</dbReference>
<dbReference type="Proteomes" id="UP000321807">
    <property type="component" value="Chromosome"/>
</dbReference>
<dbReference type="PANTHER" id="PTHR11527">
    <property type="entry name" value="HEAT-SHOCK PROTEIN 20 FAMILY MEMBER"/>
    <property type="match status" value="1"/>
</dbReference>
<evidence type="ECO:0000256" key="2">
    <source>
        <dbReference type="RuleBase" id="RU003616"/>
    </source>
</evidence>
<gene>
    <name evidence="4" type="ORF">CS053_09360</name>
    <name evidence="5" type="ORF">SAMN05192579_101307</name>
</gene>
<dbReference type="InterPro" id="IPR008978">
    <property type="entry name" value="HSP20-like_chaperone"/>
</dbReference>
<evidence type="ECO:0000313" key="7">
    <source>
        <dbReference type="Proteomes" id="UP000321807"/>
    </source>
</evidence>
<evidence type="ECO:0000256" key="1">
    <source>
        <dbReference type="PROSITE-ProRule" id="PRU00285"/>
    </source>
</evidence>